<keyword evidence="9" id="KW-0325">Glycoprotein</keyword>
<keyword evidence="4" id="KW-0926">Vacuole</keyword>
<dbReference type="InterPro" id="IPR036430">
    <property type="entry name" value="RNase_T2-like_sf"/>
</dbReference>
<dbReference type="CDD" id="cd01061">
    <property type="entry name" value="RNase_T2_euk"/>
    <property type="match status" value="1"/>
</dbReference>
<proteinExistence type="inferred from homology"/>
<comment type="subcellular location">
    <subcellularLocation>
        <location evidence="1">Vacuole lumen</location>
    </subcellularLocation>
</comment>
<keyword evidence="5" id="KW-0540">Nuclease</keyword>
<dbReference type="GO" id="GO:0005576">
    <property type="term" value="C:extracellular region"/>
    <property type="evidence" value="ECO:0007669"/>
    <property type="project" value="TreeGrafter"/>
</dbReference>
<evidence type="ECO:0000256" key="1">
    <source>
        <dbReference type="ARBA" id="ARBA00004410"/>
    </source>
</evidence>
<evidence type="ECO:0000313" key="16">
    <source>
        <dbReference type="Proteomes" id="UP000253472"/>
    </source>
</evidence>
<keyword evidence="14" id="KW-0732">Signal</keyword>
<evidence type="ECO:0000256" key="5">
    <source>
        <dbReference type="ARBA" id="ARBA00022722"/>
    </source>
</evidence>
<dbReference type="EMBL" id="QLNQ01000021">
    <property type="protein sequence ID" value="RCK64766.1"/>
    <property type="molecule type" value="Genomic_DNA"/>
</dbReference>
<keyword evidence="8" id="KW-1015">Disulfide bond</keyword>
<comment type="function">
    <text evidence="11">Rnase which modulates cell survival under stress conditions. Released from the vacuole to the cytoplasm during stress to promote tRNA and rRNA cleavage and to activate separately a downstream pathway that promotes cell death. Involved in cell size, vacuolar morphology and growth at high temperatures and high salt concentration.</text>
</comment>
<comment type="caution">
    <text evidence="15">The sequence shown here is derived from an EMBL/GenBank/DDBJ whole genome shotgun (WGS) entry which is preliminary data.</text>
</comment>
<dbReference type="InterPro" id="IPR001568">
    <property type="entry name" value="RNase_T2-like"/>
</dbReference>
<dbReference type="EC" id="4.6.1.19" evidence="3"/>
<dbReference type="Proteomes" id="UP000253472">
    <property type="component" value="Unassembled WGS sequence"/>
</dbReference>
<accession>A0A367YFX3</accession>
<evidence type="ECO:0000256" key="9">
    <source>
        <dbReference type="ARBA" id="ARBA00023180"/>
    </source>
</evidence>
<dbReference type="OrthoDB" id="435754at2759"/>
<dbReference type="GO" id="GO:0033897">
    <property type="term" value="F:ribonuclease T2 activity"/>
    <property type="evidence" value="ECO:0007669"/>
    <property type="project" value="UniProtKB-EC"/>
</dbReference>
<dbReference type="GO" id="GO:0016787">
    <property type="term" value="F:hydrolase activity"/>
    <property type="evidence" value="ECO:0007669"/>
    <property type="project" value="UniProtKB-KW"/>
</dbReference>
<evidence type="ECO:0000256" key="2">
    <source>
        <dbReference type="ARBA" id="ARBA00007469"/>
    </source>
</evidence>
<dbReference type="STRING" id="5486.A0A367YFX3"/>
<evidence type="ECO:0000313" key="15">
    <source>
        <dbReference type="EMBL" id="RCK64766.1"/>
    </source>
</evidence>
<feature type="active site" evidence="12">
    <location>
        <position position="136"/>
    </location>
</feature>
<dbReference type="GO" id="GO:0003723">
    <property type="term" value="F:RNA binding"/>
    <property type="evidence" value="ECO:0007669"/>
    <property type="project" value="InterPro"/>
</dbReference>
<dbReference type="PROSITE" id="PS00531">
    <property type="entry name" value="RNASE_T2_2"/>
    <property type="match status" value="1"/>
</dbReference>
<evidence type="ECO:0000256" key="11">
    <source>
        <dbReference type="ARBA" id="ARBA00025494"/>
    </source>
</evidence>
<name>A0A367YFX3_9ASCO</name>
<dbReference type="InterPro" id="IPR033697">
    <property type="entry name" value="Ribonuclease_T2_eukaryotic"/>
</dbReference>
<dbReference type="Pfam" id="PF00445">
    <property type="entry name" value="Ribonuclease_T2"/>
    <property type="match status" value="1"/>
</dbReference>
<sequence length="261" mass="28972">MRYILILITLFLAKVYSASIPDACPTNSPLSCSSSGGTSNTCCYESPAGVIELTQFWDYDPSTGPSDVFTIHGLWNMYCTGTSYPESCDSSLNIDSSGSTLQDIIVNQFNDKTLYDNLSKYWKNINSNDQLLWAHEWNKHGTCFSTIKPSCYTSFTTNENVYDFVKILYNLWATVPTYKWLAAAGITPSNTATYTSAQIQSALKGKFGKNVYFKCDSNNAINEVYYYYHVKGSLLGQSFVAMDAISSTNCPSTGIKFPPKS</sequence>
<evidence type="ECO:0000256" key="14">
    <source>
        <dbReference type="SAM" id="SignalP"/>
    </source>
</evidence>
<comment type="similarity">
    <text evidence="2 13">Belongs to the RNase T2 family.</text>
</comment>
<evidence type="ECO:0000256" key="10">
    <source>
        <dbReference type="ARBA" id="ARBA00023239"/>
    </source>
</evidence>
<evidence type="ECO:0000256" key="7">
    <source>
        <dbReference type="ARBA" id="ARBA00022801"/>
    </source>
</evidence>
<feature type="chain" id="PRO_5017002051" description="ribonuclease T2" evidence="14">
    <location>
        <begin position="18"/>
        <end position="261"/>
    </location>
</feature>
<evidence type="ECO:0000256" key="6">
    <source>
        <dbReference type="ARBA" id="ARBA00022759"/>
    </source>
</evidence>
<keyword evidence="10" id="KW-0456">Lyase</keyword>
<organism evidence="15 16">
    <name type="scientific">Candida viswanathii</name>
    <dbReference type="NCBI Taxonomy" id="5486"/>
    <lineage>
        <taxon>Eukaryota</taxon>
        <taxon>Fungi</taxon>
        <taxon>Dikarya</taxon>
        <taxon>Ascomycota</taxon>
        <taxon>Saccharomycotina</taxon>
        <taxon>Pichiomycetes</taxon>
        <taxon>Debaryomycetaceae</taxon>
        <taxon>Candida/Lodderomyces clade</taxon>
        <taxon>Candida</taxon>
    </lineage>
</organism>
<dbReference type="AlphaFoldDB" id="A0A367YFX3"/>
<reference evidence="15 16" key="1">
    <citation type="submission" date="2018-06" db="EMBL/GenBank/DDBJ databases">
        <title>Whole genome sequencing of Candida tropicalis (genome annotated by CSBL at Korea University).</title>
        <authorList>
            <person name="Ahn J."/>
        </authorList>
    </citation>
    <scope>NUCLEOTIDE SEQUENCE [LARGE SCALE GENOMIC DNA]</scope>
    <source>
        <strain evidence="15 16">ATCC 20962</strain>
    </source>
</reference>
<feature type="active site" evidence="12">
    <location>
        <position position="140"/>
    </location>
</feature>
<dbReference type="InterPro" id="IPR033130">
    <property type="entry name" value="RNase_T2_His_AS_2"/>
</dbReference>
<protein>
    <recommendedName>
        <fullName evidence="3">ribonuclease T2</fullName>
        <ecNumber evidence="3">4.6.1.19</ecNumber>
    </recommendedName>
</protein>
<dbReference type="FunFam" id="3.90.730.10:FF:000004">
    <property type="entry name" value="Ribonuclease T2-like"/>
    <property type="match status" value="1"/>
</dbReference>
<feature type="signal peptide" evidence="14">
    <location>
        <begin position="1"/>
        <end position="17"/>
    </location>
</feature>
<evidence type="ECO:0000256" key="3">
    <source>
        <dbReference type="ARBA" id="ARBA00012571"/>
    </source>
</evidence>
<evidence type="ECO:0000256" key="13">
    <source>
        <dbReference type="RuleBase" id="RU004328"/>
    </source>
</evidence>
<dbReference type="GO" id="GO:0006401">
    <property type="term" value="P:RNA catabolic process"/>
    <property type="evidence" value="ECO:0007669"/>
    <property type="project" value="TreeGrafter"/>
</dbReference>
<dbReference type="GO" id="GO:0005775">
    <property type="term" value="C:vacuolar lumen"/>
    <property type="evidence" value="ECO:0007669"/>
    <property type="project" value="UniProtKB-SubCell"/>
</dbReference>
<dbReference type="PANTHER" id="PTHR11240:SF22">
    <property type="entry name" value="RIBONUCLEASE T2"/>
    <property type="match status" value="1"/>
</dbReference>
<dbReference type="PANTHER" id="PTHR11240">
    <property type="entry name" value="RIBONUCLEASE T2"/>
    <property type="match status" value="1"/>
</dbReference>
<keyword evidence="7" id="KW-0378">Hydrolase</keyword>
<keyword evidence="16" id="KW-1185">Reference proteome</keyword>
<gene>
    <name evidence="15" type="primary">RNY1-A_0</name>
    <name evidence="15" type="ORF">Cantr_00773</name>
</gene>
<dbReference type="Gene3D" id="3.90.730.10">
    <property type="entry name" value="Ribonuclease T2-like"/>
    <property type="match status" value="1"/>
</dbReference>
<evidence type="ECO:0000256" key="4">
    <source>
        <dbReference type="ARBA" id="ARBA00022554"/>
    </source>
</evidence>
<evidence type="ECO:0000256" key="12">
    <source>
        <dbReference type="PIRSR" id="PIRSR633697-1"/>
    </source>
</evidence>
<keyword evidence="6" id="KW-0255">Endonuclease</keyword>
<dbReference type="SUPFAM" id="SSF55895">
    <property type="entry name" value="Ribonuclease Rh-like"/>
    <property type="match status" value="1"/>
</dbReference>
<evidence type="ECO:0000256" key="8">
    <source>
        <dbReference type="ARBA" id="ARBA00023157"/>
    </source>
</evidence>
<feature type="active site" evidence="12">
    <location>
        <position position="72"/>
    </location>
</feature>